<name>A0A438IU84_VITVI</name>
<dbReference type="SUPFAM" id="SSF52058">
    <property type="entry name" value="L domain-like"/>
    <property type="match status" value="1"/>
</dbReference>
<dbReference type="Proteomes" id="UP000288805">
    <property type="component" value="Unassembled WGS sequence"/>
</dbReference>
<evidence type="ECO:0000256" key="1">
    <source>
        <dbReference type="ARBA" id="ARBA00022821"/>
    </source>
</evidence>
<evidence type="ECO:0000313" key="3">
    <source>
        <dbReference type="Proteomes" id="UP000288805"/>
    </source>
</evidence>
<accession>A0A438IU84</accession>
<dbReference type="PANTHER" id="PTHR36766">
    <property type="entry name" value="PLANT BROAD-SPECTRUM MILDEW RESISTANCE PROTEIN RPW8"/>
    <property type="match status" value="1"/>
</dbReference>
<dbReference type="EMBL" id="QGNW01000082">
    <property type="protein sequence ID" value="RVX00303.1"/>
    <property type="molecule type" value="Genomic_DNA"/>
</dbReference>
<proteinExistence type="predicted"/>
<comment type="caution">
    <text evidence="2">The sequence shown here is derived from an EMBL/GenBank/DDBJ whole genome shotgun (WGS) entry which is preliminary data.</text>
</comment>
<gene>
    <name evidence="2" type="ORF">CK203_024627</name>
</gene>
<dbReference type="GO" id="GO:0006952">
    <property type="term" value="P:defense response"/>
    <property type="evidence" value="ECO:0007669"/>
    <property type="project" value="UniProtKB-KW"/>
</dbReference>
<evidence type="ECO:0008006" key="4">
    <source>
        <dbReference type="Google" id="ProtNLM"/>
    </source>
</evidence>
<reference evidence="2 3" key="1">
    <citation type="journal article" date="2018" name="PLoS Genet.">
        <title>Population sequencing reveals clonal diversity and ancestral inbreeding in the grapevine cultivar Chardonnay.</title>
        <authorList>
            <person name="Roach M.J."/>
            <person name="Johnson D.L."/>
            <person name="Bohlmann J."/>
            <person name="van Vuuren H.J."/>
            <person name="Jones S.J."/>
            <person name="Pretorius I.S."/>
            <person name="Schmidt S.A."/>
            <person name="Borneman A.R."/>
        </authorList>
    </citation>
    <scope>NUCLEOTIDE SEQUENCE [LARGE SCALE GENOMIC DNA]</scope>
    <source>
        <strain evidence="3">cv. Chardonnay</strain>
        <tissue evidence="2">Leaf</tissue>
    </source>
</reference>
<evidence type="ECO:0000313" key="2">
    <source>
        <dbReference type="EMBL" id="RVX00303.1"/>
    </source>
</evidence>
<protein>
    <recommendedName>
        <fullName evidence="4">Disease resistance protein</fullName>
    </recommendedName>
</protein>
<sequence>MLECTILLLIEGAIGGSKWKDLPAQVLAKTGVALLPFSSLYSRMSSAEEAMPKRSSGHKALASKLLPFSAIIDSKHLPWHHISYGFEIIYRLLWCLNGDWWLEVDVKSPRHENIWMLYSLYRLFTSPLSCMALGDYKTVHVMKNFLCLSAYYLVIDIGGSPPKDSKWKDLPGKAFVENLVAIRKASSTTIVVLFCWGFVRPLITGGDVVGSELAMLPLNVKSKDGSNALSLVPKFMYQIKWMISPPPRKTSCFTQNCWHVQSSVSKLYDSSISRNLKVFRLFEMRLPPMLETLEIQGCPILESLPEGMMQNNTTLQSLSIMHCDSLSCDSLTSFPLAFFTKFETLDIWGCTNLESLYIPDGFHHVDLTSLQSLYIYYCANLVSFPQGGLPTPNPKFTSNQLVQEVQLHQWHHSRLRKSMHAAVALQHLSEVNMKLASFQHVTALCGCLFLGYFDIRMEVGVGKVDVEPPRQKTIWMEELRHGRGLVRSIKEVRRNLKNYSHEENNNFLEALSEAYNKPEKFPWHSKTFESLMPTWMSKWRFGGLKGEANTGRITNVVGAERAMLQLIMKSKKWQQSPLLGYQVHISNQLGDLTSTLADFLFHPEGFSYYWYQNCVHVQFFGLLTVLYPVLCFQHLTSLEMLGIERCNKLKSLPKQGLPSSLSCLYITEEAVPKKEVCPLIYLSLTSGIATNLWPVGWSGACKCFPFLEACGLEDLESFPEEQFLPSTLTSLSIRDIPNLKSLDNKGLKHLTSLETLMINNCEKLKSLPKQGLPSSLSRLYI</sequence>
<dbReference type="PANTHER" id="PTHR36766:SF40">
    <property type="entry name" value="DISEASE RESISTANCE PROTEIN RGA3"/>
    <property type="match status" value="1"/>
</dbReference>
<dbReference type="Gene3D" id="3.80.10.10">
    <property type="entry name" value="Ribonuclease Inhibitor"/>
    <property type="match status" value="3"/>
</dbReference>
<dbReference type="AlphaFoldDB" id="A0A438IU84"/>
<organism evidence="2 3">
    <name type="scientific">Vitis vinifera</name>
    <name type="common">Grape</name>
    <dbReference type="NCBI Taxonomy" id="29760"/>
    <lineage>
        <taxon>Eukaryota</taxon>
        <taxon>Viridiplantae</taxon>
        <taxon>Streptophyta</taxon>
        <taxon>Embryophyta</taxon>
        <taxon>Tracheophyta</taxon>
        <taxon>Spermatophyta</taxon>
        <taxon>Magnoliopsida</taxon>
        <taxon>eudicotyledons</taxon>
        <taxon>Gunneridae</taxon>
        <taxon>Pentapetalae</taxon>
        <taxon>rosids</taxon>
        <taxon>Vitales</taxon>
        <taxon>Vitaceae</taxon>
        <taxon>Viteae</taxon>
        <taxon>Vitis</taxon>
    </lineage>
</organism>
<keyword evidence="1" id="KW-0611">Plant defense</keyword>
<dbReference type="InterPro" id="IPR032675">
    <property type="entry name" value="LRR_dom_sf"/>
</dbReference>